<reference evidence="1" key="1">
    <citation type="journal article" date="2021" name="PeerJ">
        <title>Extensive microbial diversity within the chicken gut microbiome revealed by metagenomics and culture.</title>
        <authorList>
            <person name="Gilroy R."/>
            <person name="Ravi A."/>
            <person name="Getino M."/>
            <person name="Pursley I."/>
            <person name="Horton D.L."/>
            <person name="Alikhan N.F."/>
            <person name="Baker D."/>
            <person name="Gharbi K."/>
            <person name="Hall N."/>
            <person name="Watson M."/>
            <person name="Adriaenssens E.M."/>
            <person name="Foster-Nyarko E."/>
            <person name="Jarju S."/>
            <person name="Secka A."/>
            <person name="Antonio M."/>
            <person name="Oren A."/>
            <person name="Chaudhuri R.R."/>
            <person name="La Ragione R."/>
            <person name="Hildebrand F."/>
            <person name="Pallen M.J."/>
        </authorList>
    </citation>
    <scope>NUCLEOTIDE SEQUENCE</scope>
    <source>
        <strain evidence="1">USAMLcec2-132</strain>
    </source>
</reference>
<reference evidence="1" key="2">
    <citation type="submission" date="2021-04" db="EMBL/GenBank/DDBJ databases">
        <authorList>
            <person name="Gilroy R."/>
        </authorList>
    </citation>
    <scope>NUCLEOTIDE SEQUENCE</scope>
    <source>
        <strain evidence="1">USAMLcec2-132</strain>
    </source>
</reference>
<sequence length="60" mass="7307">MKKRSIFLSVMMPRPEGPFPSGRGILVLWHLKHFGVLGIFVFEHFRQKFFDHFHENFFER</sequence>
<evidence type="ECO:0000313" key="1">
    <source>
        <dbReference type="EMBL" id="HJC23776.1"/>
    </source>
</evidence>
<organism evidence="1 2">
    <name type="scientific">Candidatus Eisenbergiella merdavium</name>
    <dbReference type="NCBI Taxonomy" id="2838551"/>
    <lineage>
        <taxon>Bacteria</taxon>
        <taxon>Bacillati</taxon>
        <taxon>Bacillota</taxon>
        <taxon>Clostridia</taxon>
        <taxon>Lachnospirales</taxon>
        <taxon>Lachnospiraceae</taxon>
        <taxon>Eisenbergiella</taxon>
    </lineage>
</organism>
<comment type="caution">
    <text evidence="1">The sequence shown here is derived from an EMBL/GenBank/DDBJ whole genome shotgun (WGS) entry which is preliminary data.</text>
</comment>
<dbReference type="EMBL" id="DWWS01000029">
    <property type="protein sequence ID" value="HJC23776.1"/>
    <property type="molecule type" value="Genomic_DNA"/>
</dbReference>
<dbReference type="AlphaFoldDB" id="A0A9D2SR28"/>
<evidence type="ECO:0000313" key="2">
    <source>
        <dbReference type="Proteomes" id="UP000823891"/>
    </source>
</evidence>
<protein>
    <submittedName>
        <fullName evidence="1">Uncharacterized protein</fullName>
    </submittedName>
</protein>
<dbReference type="Proteomes" id="UP000823891">
    <property type="component" value="Unassembled WGS sequence"/>
</dbReference>
<accession>A0A9D2SR28</accession>
<proteinExistence type="predicted"/>
<name>A0A9D2SR28_9FIRM</name>
<gene>
    <name evidence="1" type="ORF">H9761_08740</name>
</gene>